<dbReference type="EMBL" id="QKZQ01000009">
    <property type="protein sequence ID" value="PZX42119.1"/>
    <property type="molecule type" value="Genomic_DNA"/>
</dbReference>
<evidence type="ECO:0000259" key="2">
    <source>
        <dbReference type="Pfam" id="PF13609"/>
    </source>
</evidence>
<name>A0A2W7QLG9_9RHOB</name>
<evidence type="ECO:0000256" key="1">
    <source>
        <dbReference type="SAM" id="SignalP"/>
    </source>
</evidence>
<keyword evidence="4" id="KW-1185">Reference proteome</keyword>
<dbReference type="Gene3D" id="2.40.160.10">
    <property type="entry name" value="Porin"/>
    <property type="match status" value="1"/>
</dbReference>
<proteinExistence type="predicted"/>
<evidence type="ECO:0000313" key="4">
    <source>
        <dbReference type="Proteomes" id="UP000249364"/>
    </source>
</evidence>
<comment type="caution">
    <text evidence="3">The sequence shown here is derived from an EMBL/GenBank/DDBJ whole genome shotgun (WGS) entry which is preliminary data.</text>
</comment>
<organism evidence="3 4">
    <name type="scientific">Roseinatronobacter thiooxidans</name>
    <dbReference type="NCBI Taxonomy" id="121821"/>
    <lineage>
        <taxon>Bacteria</taxon>
        <taxon>Pseudomonadati</taxon>
        <taxon>Pseudomonadota</taxon>
        <taxon>Alphaproteobacteria</taxon>
        <taxon>Rhodobacterales</taxon>
        <taxon>Paracoccaceae</taxon>
        <taxon>Roseinatronobacter</taxon>
    </lineage>
</organism>
<protein>
    <submittedName>
        <fullName evidence="3">Outer membrane protein OmpU</fullName>
    </submittedName>
</protein>
<feature type="chain" id="PRO_5015958758" evidence="1">
    <location>
        <begin position="18"/>
        <end position="92"/>
    </location>
</feature>
<feature type="domain" description="Porin" evidence="2">
    <location>
        <begin position="4"/>
        <end position="79"/>
    </location>
</feature>
<sequence length="92" mass="10204">MYRALFALMFLALPAHADGLGPKISGDARMGLVYDRAPDWAQQRENGLRMTARARLKFEFTGETDGGVRFGAAFRLDPDTQRPKSPSVFIGE</sequence>
<dbReference type="InterPro" id="IPR023614">
    <property type="entry name" value="Porin_dom_sf"/>
</dbReference>
<dbReference type="InterPro" id="IPR033900">
    <property type="entry name" value="Gram_neg_porin_domain"/>
</dbReference>
<dbReference type="Proteomes" id="UP000249364">
    <property type="component" value="Unassembled WGS sequence"/>
</dbReference>
<evidence type="ECO:0000313" key="3">
    <source>
        <dbReference type="EMBL" id="PZX42119.1"/>
    </source>
</evidence>
<dbReference type="GO" id="GO:0015288">
    <property type="term" value="F:porin activity"/>
    <property type="evidence" value="ECO:0007669"/>
    <property type="project" value="InterPro"/>
</dbReference>
<dbReference type="GO" id="GO:0016020">
    <property type="term" value="C:membrane"/>
    <property type="evidence" value="ECO:0007669"/>
    <property type="project" value="InterPro"/>
</dbReference>
<dbReference type="OrthoDB" id="7869295at2"/>
<dbReference type="STRING" id="121821.GCA_001870675_00513"/>
<keyword evidence="1" id="KW-0732">Signal</keyword>
<accession>A0A2W7QLG9</accession>
<gene>
    <name evidence="3" type="ORF">LY56_02108</name>
</gene>
<reference evidence="3 4" key="1">
    <citation type="submission" date="2018-06" db="EMBL/GenBank/DDBJ databases">
        <title>Genomic Encyclopedia of Archaeal and Bacterial Type Strains, Phase II (KMG-II): from individual species to whole genera.</title>
        <authorList>
            <person name="Goeker M."/>
        </authorList>
    </citation>
    <scope>NUCLEOTIDE SEQUENCE [LARGE SCALE GENOMIC DNA]</scope>
    <source>
        <strain evidence="3 4">DSM 13087</strain>
    </source>
</reference>
<dbReference type="Pfam" id="PF13609">
    <property type="entry name" value="Porin_4"/>
    <property type="match status" value="1"/>
</dbReference>
<dbReference type="AlphaFoldDB" id="A0A2W7QLG9"/>
<dbReference type="RefSeq" id="WP_071469371.1">
    <property type="nucleotide sequence ID" value="NZ_MEHT01000012.1"/>
</dbReference>
<feature type="signal peptide" evidence="1">
    <location>
        <begin position="1"/>
        <end position="17"/>
    </location>
</feature>